<protein>
    <submittedName>
        <fullName evidence="1">Uncharacterized protein</fullName>
    </submittedName>
</protein>
<gene>
    <name evidence="1" type="ORF">AVDCRST_MAG33-1247</name>
</gene>
<dbReference type="EMBL" id="CADCWK010000122">
    <property type="protein sequence ID" value="CAA9555482.1"/>
    <property type="molecule type" value="Genomic_DNA"/>
</dbReference>
<accession>A0A6J4UMY3</accession>
<dbReference type="AlphaFoldDB" id="A0A6J4UMY3"/>
<sequence length="74" mass="8113">MAHQGKYAVSDLEYSIHVTMSNLLQGCETLAKYKDDAEKAGDSEAAAIFGRIHDTYDGYAAELQGVLKRIMSQS</sequence>
<organism evidence="1">
    <name type="scientific">uncultured Thermomicrobiales bacterium</name>
    <dbReference type="NCBI Taxonomy" id="1645740"/>
    <lineage>
        <taxon>Bacteria</taxon>
        <taxon>Pseudomonadati</taxon>
        <taxon>Thermomicrobiota</taxon>
        <taxon>Thermomicrobia</taxon>
        <taxon>Thermomicrobiales</taxon>
        <taxon>environmental samples</taxon>
    </lineage>
</organism>
<proteinExistence type="predicted"/>
<reference evidence="1" key="1">
    <citation type="submission" date="2020-02" db="EMBL/GenBank/DDBJ databases">
        <authorList>
            <person name="Meier V. D."/>
        </authorList>
    </citation>
    <scope>NUCLEOTIDE SEQUENCE</scope>
    <source>
        <strain evidence="1">AVDCRST_MAG33</strain>
    </source>
</reference>
<evidence type="ECO:0000313" key="1">
    <source>
        <dbReference type="EMBL" id="CAA9555482.1"/>
    </source>
</evidence>
<name>A0A6J4UMY3_9BACT</name>
<dbReference type="PROSITE" id="PS51257">
    <property type="entry name" value="PROKAR_LIPOPROTEIN"/>
    <property type="match status" value="1"/>
</dbReference>